<protein>
    <submittedName>
        <fullName evidence="1">Uncharacterized protein</fullName>
    </submittedName>
</protein>
<evidence type="ECO:0000313" key="2">
    <source>
        <dbReference type="Proteomes" id="UP000053105"/>
    </source>
</evidence>
<reference evidence="1 2" key="1">
    <citation type="submission" date="2015-07" db="EMBL/GenBank/DDBJ databases">
        <title>The genome of Melipona quadrifasciata.</title>
        <authorList>
            <person name="Pan H."/>
            <person name="Kapheim K."/>
        </authorList>
    </citation>
    <scope>NUCLEOTIDE SEQUENCE [LARGE SCALE GENOMIC DNA]</scope>
    <source>
        <strain evidence="1">0111107301</strain>
        <tissue evidence="1">Whole body</tissue>
    </source>
</reference>
<sequence length="101" mass="11642">MDANDNVDFDRDSSQNFSRLHCILLTTTKPRQPMKRVNWLTAIVSSKARHCSMIYGSGRVRNKLWEIGLCLSRKYCNTESALYNDVTTMMNQMLAKPNPEL</sequence>
<dbReference type="AlphaFoldDB" id="A0A0N0BD58"/>
<accession>A0A0N0BD58</accession>
<gene>
    <name evidence="1" type="ORF">WN51_04954</name>
</gene>
<dbReference type="EMBL" id="KQ435883">
    <property type="protein sequence ID" value="KOX69672.1"/>
    <property type="molecule type" value="Genomic_DNA"/>
</dbReference>
<keyword evidence="2" id="KW-1185">Reference proteome</keyword>
<proteinExistence type="predicted"/>
<organism evidence="1 2">
    <name type="scientific">Melipona quadrifasciata</name>
    <dbReference type="NCBI Taxonomy" id="166423"/>
    <lineage>
        <taxon>Eukaryota</taxon>
        <taxon>Metazoa</taxon>
        <taxon>Ecdysozoa</taxon>
        <taxon>Arthropoda</taxon>
        <taxon>Hexapoda</taxon>
        <taxon>Insecta</taxon>
        <taxon>Pterygota</taxon>
        <taxon>Neoptera</taxon>
        <taxon>Endopterygota</taxon>
        <taxon>Hymenoptera</taxon>
        <taxon>Apocrita</taxon>
        <taxon>Aculeata</taxon>
        <taxon>Apoidea</taxon>
        <taxon>Anthophila</taxon>
        <taxon>Apidae</taxon>
        <taxon>Melipona</taxon>
    </lineage>
</organism>
<evidence type="ECO:0000313" key="1">
    <source>
        <dbReference type="EMBL" id="KOX69672.1"/>
    </source>
</evidence>
<dbReference type="Proteomes" id="UP000053105">
    <property type="component" value="Unassembled WGS sequence"/>
</dbReference>
<name>A0A0N0BD58_9HYME</name>